<keyword evidence="4" id="KW-1185">Reference proteome</keyword>
<dbReference type="EMBL" id="JBEPMO010000025">
    <property type="protein sequence ID" value="MET3732977.1"/>
    <property type="molecule type" value="Genomic_DNA"/>
</dbReference>
<evidence type="ECO:0000259" key="2">
    <source>
        <dbReference type="Pfam" id="PF13439"/>
    </source>
</evidence>
<dbReference type="PANTHER" id="PTHR12526:SF599">
    <property type="entry name" value="N-ACETYL-ALPHA-D-GLUCOSAMINYL L-MALATE SYNTHASE"/>
    <property type="match status" value="1"/>
</dbReference>
<feature type="domain" description="Glycosyl transferase family 1" evidence="1">
    <location>
        <begin position="196"/>
        <end position="350"/>
    </location>
</feature>
<reference evidence="3 4" key="1">
    <citation type="submission" date="2024-06" db="EMBL/GenBank/DDBJ databases">
        <title>Genomic Encyclopedia of Type Strains, Phase IV (KMG-IV): sequencing the most valuable type-strain genomes for metagenomic binning, comparative biology and taxonomic classification.</title>
        <authorList>
            <person name="Goeker M."/>
        </authorList>
    </citation>
    <scope>NUCLEOTIDE SEQUENCE [LARGE SCALE GENOMIC DNA]</scope>
    <source>
        <strain evidence="3 4">DSM 29388</strain>
    </source>
</reference>
<dbReference type="PANTHER" id="PTHR12526">
    <property type="entry name" value="GLYCOSYLTRANSFERASE"/>
    <property type="match status" value="1"/>
</dbReference>
<organism evidence="3 4">
    <name type="scientific">Moheibacter stercoris</name>
    <dbReference type="NCBI Taxonomy" id="1628251"/>
    <lineage>
        <taxon>Bacteria</taxon>
        <taxon>Pseudomonadati</taxon>
        <taxon>Bacteroidota</taxon>
        <taxon>Flavobacteriia</taxon>
        <taxon>Flavobacteriales</taxon>
        <taxon>Weeksellaceae</taxon>
        <taxon>Moheibacter</taxon>
    </lineage>
</organism>
<evidence type="ECO:0000259" key="1">
    <source>
        <dbReference type="Pfam" id="PF00534"/>
    </source>
</evidence>
<dbReference type="Pfam" id="PF13439">
    <property type="entry name" value="Glyco_transf_4"/>
    <property type="match status" value="1"/>
</dbReference>
<feature type="domain" description="Glycosyltransferase subfamily 4-like N-terminal" evidence="2">
    <location>
        <begin position="11"/>
        <end position="179"/>
    </location>
</feature>
<dbReference type="NCBIfam" id="TIGR03999">
    <property type="entry name" value="thiol_BshA"/>
    <property type="match status" value="1"/>
</dbReference>
<dbReference type="Gene3D" id="3.40.50.2000">
    <property type="entry name" value="Glycogen Phosphorylase B"/>
    <property type="match status" value="2"/>
</dbReference>
<dbReference type="InterPro" id="IPR023881">
    <property type="entry name" value="Thiol_BshA"/>
</dbReference>
<evidence type="ECO:0000313" key="3">
    <source>
        <dbReference type="EMBL" id="MET3732977.1"/>
    </source>
</evidence>
<evidence type="ECO:0000313" key="4">
    <source>
        <dbReference type="Proteomes" id="UP001549146"/>
    </source>
</evidence>
<dbReference type="InterPro" id="IPR028098">
    <property type="entry name" value="Glyco_trans_4-like_N"/>
</dbReference>
<accession>A0ABV2LZK8</accession>
<name>A0ABV2LZK8_9FLAO</name>
<gene>
    <name evidence="3" type="ORF">ABID46_002569</name>
</gene>
<dbReference type="InterPro" id="IPR001296">
    <property type="entry name" value="Glyco_trans_1"/>
</dbReference>
<comment type="caution">
    <text evidence="3">The sequence shown here is derived from an EMBL/GenBank/DDBJ whole genome shotgun (WGS) entry which is preliminary data.</text>
</comment>
<dbReference type="Pfam" id="PF00534">
    <property type="entry name" value="Glycos_transf_1"/>
    <property type="match status" value="1"/>
</dbReference>
<dbReference type="SUPFAM" id="SSF53756">
    <property type="entry name" value="UDP-Glycosyltransferase/glycogen phosphorylase"/>
    <property type="match status" value="1"/>
</dbReference>
<proteinExistence type="predicted"/>
<dbReference type="RefSeq" id="WP_354510703.1">
    <property type="nucleotide sequence ID" value="NZ_JBEPMO010000025.1"/>
</dbReference>
<sequence>MKIGIVCYPTFGGSGIVATELGMDLAERGHQVHFIATSLPARLNITKSNIFFHKVNVETYPLFDQYQPYSLALSTTIVNIAQSYGLDLLHVHYAIPHAYAAYFAKQMLREKGIDLPIVTTLHGTDITLVGNHPVYKPAVEFSINHSDKVTAVSESLKEETLELFSIHKDIEVIPNFIDNQQFIPDENCGCRTQMAPDAEKIIIHVSNLRKVKRVQDVIQVFYRIQKEIPSKLIIVGEGPEWEKANNLIHELGIENKVKNLGKITEFQNVLCSSDLFLLPSEKESFGLAALEAMAASVPVISSNAGGIPEVNVDGQTGFVLPIGDVDGMAEKAIQLLSNPKMLYEFKKNAKMQAMKFDEKNIIPMYEELYLSILEKSNYL</sequence>
<dbReference type="Proteomes" id="UP001549146">
    <property type="component" value="Unassembled WGS sequence"/>
</dbReference>
<protein>
    <submittedName>
        <fullName evidence="3">N-acetyl-alpha-D-glucosaminyl L-malate synthase BshA</fullName>
    </submittedName>
</protein>